<sequence>MNINCFPYKTLNMKKIRKKYHWIDIGEDARRQYIDAQATFTAWEDARKAASEVRGGMYWKRQGETEYLIRTSPGNAQKSIGPRSEKTEQIYRNFTARKAEAEQRLADLTSALERQQRMNRALFVGRAPRILIDILNKLVKVGLSEYFTVIGTHSLYAYEAAAGVGFGEAAALATQDIDLLLDTRKRLSFITQMTTMGTSMLKLIQKVDPTFRIRDDQKYTAVNSKGFEVDIIRREPKDGDPHPLRLTDEDDEFYAVPARNAGLLLDGPRFSAMIVATTGHMARMNTISPAAFVRFKRWMAEQPDRDPMKRQRDILQANMVEELIVEYLPHLQQ</sequence>
<comment type="caution">
    <text evidence="3">The sequence shown here is derived from an EMBL/GenBank/DDBJ whole genome shotgun (WGS) entry which is preliminary data.</text>
</comment>
<reference evidence="3 4" key="1">
    <citation type="submission" date="2020-10" db="EMBL/GenBank/DDBJ databases">
        <title>Investigation of anaerobic biodegradation of phenanthrene by a sulfate-dependent Geobacter anodireducens strain PheS2.</title>
        <authorList>
            <person name="Zhang Z."/>
        </authorList>
    </citation>
    <scope>NUCLEOTIDE SEQUENCE [LARGE SCALE GENOMIC DNA]</scope>
    <source>
        <strain evidence="3 4">PheS2</strain>
    </source>
</reference>
<organism evidence="3 4">
    <name type="scientific">Geobacter anodireducens</name>
    <dbReference type="NCBI Taxonomy" id="1340425"/>
    <lineage>
        <taxon>Bacteria</taxon>
        <taxon>Pseudomonadati</taxon>
        <taxon>Thermodesulfobacteriota</taxon>
        <taxon>Desulfuromonadia</taxon>
        <taxon>Geobacterales</taxon>
        <taxon>Geobacteraceae</taxon>
        <taxon>Geobacter</taxon>
    </lineage>
</organism>
<protein>
    <recommendedName>
        <fullName evidence="2">Nucleotidyltransferase-like domain-containing protein</fullName>
    </recommendedName>
</protein>
<feature type="coiled-coil region" evidence="1">
    <location>
        <begin position="84"/>
        <end position="118"/>
    </location>
</feature>
<dbReference type="EMBL" id="JADBFD010000006">
    <property type="protein sequence ID" value="MBE2887375.1"/>
    <property type="molecule type" value="Genomic_DNA"/>
</dbReference>
<name>A0ABR9NSY6_9BACT</name>
<keyword evidence="4" id="KW-1185">Reference proteome</keyword>
<evidence type="ECO:0000313" key="3">
    <source>
        <dbReference type="EMBL" id="MBE2887375.1"/>
    </source>
</evidence>
<dbReference type="Proteomes" id="UP000618926">
    <property type="component" value="Unassembled WGS sequence"/>
</dbReference>
<dbReference type="InterPro" id="IPR058575">
    <property type="entry name" value="NTP_transf_8_dom"/>
</dbReference>
<gene>
    <name evidence="3" type="ORF">IIE05_05270</name>
</gene>
<evidence type="ECO:0000256" key="1">
    <source>
        <dbReference type="SAM" id="Coils"/>
    </source>
</evidence>
<dbReference type="Pfam" id="PF12281">
    <property type="entry name" value="NTP_transf_8"/>
    <property type="match status" value="1"/>
</dbReference>
<evidence type="ECO:0000259" key="2">
    <source>
        <dbReference type="Pfam" id="PF12281"/>
    </source>
</evidence>
<evidence type="ECO:0000313" key="4">
    <source>
        <dbReference type="Proteomes" id="UP000618926"/>
    </source>
</evidence>
<keyword evidence="1" id="KW-0175">Coiled coil</keyword>
<accession>A0ABR9NSY6</accession>
<feature type="domain" description="Nucleotidyltransferase-like" evidence="2">
    <location>
        <begin position="131"/>
        <end position="330"/>
    </location>
</feature>
<proteinExistence type="predicted"/>